<proteinExistence type="predicted"/>
<feature type="compositionally biased region" description="Basic and acidic residues" evidence="2">
    <location>
        <begin position="316"/>
        <end position="339"/>
    </location>
</feature>
<feature type="compositionally biased region" description="Polar residues" evidence="2">
    <location>
        <begin position="177"/>
        <end position="187"/>
    </location>
</feature>
<evidence type="ECO:0000313" key="3">
    <source>
        <dbReference type="EMBL" id="KAI9637437.1"/>
    </source>
</evidence>
<dbReference type="AlphaFoldDB" id="A0AA38LUD1"/>
<feature type="coiled-coil region" evidence="1">
    <location>
        <begin position="225"/>
        <end position="259"/>
    </location>
</feature>
<accession>A0AA38LUD1</accession>
<protein>
    <submittedName>
        <fullName evidence="3">Uncharacterized protein</fullName>
    </submittedName>
</protein>
<gene>
    <name evidence="3" type="ORF">MKK02DRAFT_43358</name>
</gene>
<keyword evidence="4" id="KW-1185">Reference proteome</keyword>
<dbReference type="RefSeq" id="XP_052947214.1">
    <property type="nucleotide sequence ID" value="XM_053092384.1"/>
</dbReference>
<evidence type="ECO:0000256" key="1">
    <source>
        <dbReference type="SAM" id="Coils"/>
    </source>
</evidence>
<evidence type="ECO:0000313" key="4">
    <source>
        <dbReference type="Proteomes" id="UP001164286"/>
    </source>
</evidence>
<reference evidence="3" key="1">
    <citation type="journal article" date="2022" name="G3 (Bethesda)">
        <title>High quality genome of the basidiomycete yeast Dioszegia hungarica PDD-24b-2 isolated from cloud water.</title>
        <authorList>
            <person name="Jarrige D."/>
            <person name="Haridas S."/>
            <person name="Bleykasten-Grosshans C."/>
            <person name="Joly M."/>
            <person name="Nadalig T."/>
            <person name="Sancelme M."/>
            <person name="Vuilleumier S."/>
            <person name="Grigoriev I.V."/>
            <person name="Amato P."/>
            <person name="Bringel F."/>
        </authorList>
    </citation>
    <scope>NUCLEOTIDE SEQUENCE</scope>
    <source>
        <strain evidence="3">PDD-24b-2</strain>
    </source>
</reference>
<feature type="compositionally biased region" description="Basic and acidic residues" evidence="2">
    <location>
        <begin position="153"/>
        <end position="166"/>
    </location>
</feature>
<feature type="compositionally biased region" description="Polar residues" evidence="2">
    <location>
        <begin position="143"/>
        <end position="152"/>
    </location>
</feature>
<keyword evidence="1" id="KW-0175">Coiled coil</keyword>
<feature type="compositionally biased region" description="Pro residues" evidence="2">
    <location>
        <begin position="57"/>
        <end position="66"/>
    </location>
</feature>
<feature type="region of interest" description="Disordered" evidence="2">
    <location>
        <begin position="316"/>
        <end position="356"/>
    </location>
</feature>
<evidence type="ECO:0000256" key="2">
    <source>
        <dbReference type="SAM" id="MobiDB-lite"/>
    </source>
</evidence>
<dbReference type="EMBL" id="JAKWFO010000004">
    <property type="protein sequence ID" value="KAI9637437.1"/>
    <property type="molecule type" value="Genomic_DNA"/>
</dbReference>
<dbReference type="Proteomes" id="UP001164286">
    <property type="component" value="Unassembled WGS sequence"/>
</dbReference>
<comment type="caution">
    <text evidence="3">The sequence shown here is derived from an EMBL/GenBank/DDBJ whole genome shotgun (WGS) entry which is preliminary data.</text>
</comment>
<organism evidence="3 4">
    <name type="scientific">Dioszegia hungarica</name>
    <dbReference type="NCBI Taxonomy" id="4972"/>
    <lineage>
        <taxon>Eukaryota</taxon>
        <taxon>Fungi</taxon>
        <taxon>Dikarya</taxon>
        <taxon>Basidiomycota</taxon>
        <taxon>Agaricomycotina</taxon>
        <taxon>Tremellomycetes</taxon>
        <taxon>Tremellales</taxon>
        <taxon>Bulleribasidiaceae</taxon>
        <taxon>Dioszegia</taxon>
    </lineage>
</organism>
<feature type="region of interest" description="Disordered" evidence="2">
    <location>
        <begin position="106"/>
        <end position="189"/>
    </location>
</feature>
<name>A0AA38LUD1_9TREE</name>
<feature type="region of interest" description="Disordered" evidence="2">
    <location>
        <begin position="15"/>
        <end position="85"/>
    </location>
</feature>
<sequence length="454" mass="50499">MARLTFFKTGRTTPIFDGKSSSPSPIRKTPLASCTTLPTSTTPVSAPLKARDFALPGPSPVRPPRPQYALYDEPELRSRSAGDLLAPIRLERKVSHVRSTSCPLSALACDDRSPSSRPVSPPSPSPAPQRIDSKRRPPALTLLVSNLTTEPPSSKRDAGSMEELRDTPSQPPKSLPKPTSRQANPFQNIPLPWSLVPTSSVSPTSLLQYQDASPPSPRFLPSHILATCQSESKRLTSELDRLTRKYAKLVEQRDETLRQIQLEPAAVVRIARTLEKQISRCDRVARQMYVCNDQIRQMECQMAEHRVGVWRVGREGRQGEENREGRRDEGGKQIGRDWGRTGPNEGEDRGGRSQTTAEHISAEALDVEGELSPNVILILPPRQYMAEDDVPDPSTPVDHHTAPLRIKPLRSDRCRSMIETSRAPRVKQAVRESRWDTPQSILLSLATADLWART</sequence>
<dbReference type="GeneID" id="77731589"/>
<feature type="compositionally biased region" description="Polar residues" evidence="2">
    <location>
        <begin position="32"/>
        <end position="44"/>
    </location>
</feature>